<keyword evidence="1" id="KW-0472">Membrane</keyword>
<reference evidence="2" key="2">
    <citation type="journal article" date="2023" name="IMA Fungus">
        <title>Comparative genomic study of the Penicillium genus elucidates a diverse pangenome and 15 lateral gene transfer events.</title>
        <authorList>
            <person name="Petersen C."/>
            <person name="Sorensen T."/>
            <person name="Nielsen M.R."/>
            <person name="Sondergaard T.E."/>
            <person name="Sorensen J.L."/>
            <person name="Fitzpatrick D.A."/>
            <person name="Frisvad J.C."/>
            <person name="Nielsen K.L."/>
        </authorList>
    </citation>
    <scope>NUCLEOTIDE SEQUENCE</scope>
    <source>
        <strain evidence="2">IBT 29864</strain>
    </source>
</reference>
<dbReference type="Gene3D" id="3.40.50.1820">
    <property type="entry name" value="alpha/beta hydrolase"/>
    <property type="match status" value="1"/>
</dbReference>
<dbReference type="Proteomes" id="UP001147782">
    <property type="component" value="Unassembled WGS sequence"/>
</dbReference>
<sequence length="511" mass="59880">MIRDTFGALVFTHIFVLWFRCVTPLSVLYCVAWILDYPPKHWGSTVLGIYALTEALFYFLVFLPRSRLLQQGVVHPDTDPKTRRELVRRSIETIPDPEQFISLWSRGTHPSRIHRENFKEWLCWAYFNKCTWDDNEEEELNEYVREFEGLLGYKLLEGRDSLKPLRVSLDPVNIYHRPLLYYIFGVGGADLVSYLFMRYHGYQHYALSRWWMSIPMRPQTVFSQHRSTAKHLSYWYRPHTSPESLPIVYFHGIGILYTYMRFFGELSRTLDADSLTQANGSTGIIVFDILPISFRMTHPALLKDELCTEILSVLNRHKWDKFVLMATSFGSVISSQMLHDTLLAPRIGPIIFTDPVPFLLHLPTITYNFTQRKPKTASQLQLYFFASRDMGAAHTLCRRFFWSESILWKDEIVGKGRRVSVVLCERDIVIDTTAVGRYLTRKCGVRAVDDWDRDDENWKRRVWEGGELDVVWMDGLNHAELFDTKRDRNILIDITLNYSRGTKSSIRTRGN</sequence>
<dbReference type="InterPro" id="IPR029058">
    <property type="entry name" value="AB_hydrolase_fold"/>
</dbReference>
<reference evidence="2" key="1">
    <citation type="submission" date="2022-11" db="EMBL/GenBank/DDBJ databases">
        <authorList>
            <person name="Petersen C."/>
        </authorList>
    </citation>
    <scope>NUCLEOTIDE SEQUENCE</scope>
    <source>
        <strain evidence="2">IBT 29864</strain>
    </source>
</reference>
<protein>
    <recommendedName>
        <fullName evidence="4">AB hydrolase-1 domain-containing protein</fullName>
    </recommendedName>
</protein>
<feature type="transmembrane region" description="Helical" evidence="1">
    <location>
        <begin position="179"/>
        <end position="197"/>
    </location>
</feature>
<evidence type="ECO:0000313" key="3">
    <source>
        <dbReference type="Proteomes" id="UP001147782"/>
    </source>
</evidence>
<dbReference type="AlphaFoldDB" id="A0A9W9SQV5"/>
<evidence type="ECO:0000256" key="1">
    <source>
        <dbReference type="SAM" id="Phobius"/>
    </source>
</evidence>
<proteinExistence type="predicted"/>
<keyword evidence="1" id="KW-0812">Transmembrane</keyword>
<name>A0A9W9SQV5_9EURO</name>
<dbReference type="OrthoDB" id="6431331at2759"/>
<dbReference type="GeneID" id="81436350"/>
<comment type="caution">
    <text evidence="2">The sequence shown here is derived from an EMBL/GenBank/DDBJ whole genome shotgun (WGS) entry which is preliminary data.</text>
</comment>
<keyword evidence="3" id="KW-1185">Reference proteome</keyword>
<accession>A0A9W9SQV5</accession>
<dbReference type="GO" id="GO:0017000">
    <property type="term" value="P:antibiotic biosynthetic process"/>
    <property type="evidence" value="ECO:0007669"/>
    <property type="project" value="UniProtKB-ARBA"/>
</dbReference>
<feature type="transmembrane region" description="Helical" evidence="1">
    <location>
        <begin position="7"/>
        <end position="35"/>
    </location>
</feature>
<dbReference type="EMBL" id="JAPZBS010000002">
    <property type="protein sequence ID" value="KAJ5381814.1"/>
    <property type="molecule type" value="Genomic_DNA"/>
</dbReference>
<keyword evidence="1" id="KW-1133">Transmembrane helix</keyword>
<organism evidence="2 3">
    <name type="scientific">Penicillium cataractarum</name>
    <dbReference type="NCBI Taxonomy" id="2100454"/>
    <lineage>
        <taxon>Eukaryota</taxon>
        <taxon>Fungi</taxon>
        <taxon>Dikarya</taxon>
        <taxon>Ascomycota</taxon>
        <taxon>Pezizomycotina</taxon>
        <taxon>Eurotiomycetes</taxon>
        <taxon>Eurotiomycetidae</taxon>
        <taxon>Eurotiales</taxon>
        <taxon>Aspergillaceae</taxon>
        <taxon>Penicillium</taxon>
    </lineage>
</organism>
<evidence type="ECO:0000313" key="2">
    <source>
        <dbReference type="EMBL" id="KAJ5381814.1"/>
    </source>
</evidence>
<dbReference type="RefSeq" id="XP_056559385.1">
    <property type="nucleotide sequence ID" value="XM_056697173.1"/>
</dbReference>
<dbReference type="SUPFAM" id="SSF53474">
    <property type="entry name" value="alpha/beta-Hydrolases"/>
    <property type="match status" value="1"/>
</dbReference>
<evidence type="ECO:0008006" key="4">
    <source>
        <dbReference type="Google" id="ProtNLM"/>
    </source>
</evidence>
<dbReference type="PANTHER" id="PTHR37471">
    <property type="entry name" value="UNNAMED PRODUCT"/>
    <property type="match status" value="1"/>
</dbReference>
<feature type="transmembrane region" description="Helical" evidence="1">
    <location>
        <begin position="41"/>
        <end position="63"/>
    </location>
</feature>
<dbReference type="GO" id="GO:0072330">
    <property type="term" value="P:monocarboxylic acid biosynthetic process"/>
    <property type="evidence" value="ECO:0007669"/>
    <property type="project" value="UniProtKB-ARBA"/>
</dbReference>
<gene>
    <name evidence="2" type="ORF">N7496_004242</name>
</gene>
<dbReference type="PANTHER" id="PTHR37471:SF1">
    <property type="entry name" value="AB HYDROLASE-1 DOMAIN-CONTAINING PROTEIN"/>
    <property type="match status" value="1"/>
</dbReference>